<accession>A0A7W9E568</accession>
<reference evidence="2 3" key="1">
    <citation type="submission" date="2020-08" db="EMBL/GenBank/DDBJ databases">
        <title>Sequencing the genomes of 1000 actinobacteria strains.</title>
        <authorList>
            <person name="Klenk H.-P."/>
        </authorList>
    </citation>
    <scope>NUCLEOTIDE SEQUENCE [LARGE SCALE GENOMIC DNA]</scope>
    <source>
        <strain evidence="2 3">DSM 21065</strain>
    </source>
</reference>
<organism evidence="2 3">
    <name type="scientific">Cryobacterium roopkundense</name>
    <dbReference type="NCBI Taxonomy" id="1001240"/>
    <lineage>
        <taxon>Bacteria</taxon>
        <taxon>Bacillati</taxon>
        <taxon>Actinomycetota</taxon>
        <taxon>Actinomycetes</taxon>
        <taxon>Micrococcales</taxon>
        <taxon>Microbacteriaceae</taxon>
        <taxon>Cryobacterium</taxon>
    </lineage>
</organism>
<evidence type="ECO:0000313" key="3">
    <source>
        <dbReference type="Proteomes" id="UP000561726"/>
    </source>
</evidence>
<gene>
    <name evidence="2" type="ORF">BJ997_002707</name>
</gene>
<dbReference type="AlphaFoldDB" id="A0A7W9E568"/>
<feature type="domain" description="TOD1/MUCI70 glycosyltransferase-like" evidence="1">
    <location>
        <begin position="57"/>
        <end position="191"/>
    </location>
</feature>
<dbReference type="EMBL" id="JACHBQ010000001">
    <property type="protein sequence ID" value="MBB5642159.1"/>
    <property type="molecule type" value="Genomic_DNA"/>
</dbReference>
<sequence length="328" mass="37465">MTPRRVVYTALIGGYEDLIEQPVAHDSSVDFICFTDDPDAKSTSWQLKVIEPIFPFDMVRSQRSLKIRGHESLAEYDELLYIDNAVLLKRDPDDILDEWLADCDYAVSPHSFRERVIDEFDEVLALNYDDPARVSEQLMQYAELYPDILDQRPFWNGMSARRSTPAVTTMMNTWFDHVLRFSRRDQLSANVAFALSGVSINAVDQDNLNSQNHQWPAGVNRRTHLTEITRHRSGPLLSELRRAERELTQALQDMKDLKAGEETRIAKALEGKDREIAAFVAELAIPQTRGEAAVVVFGEVGARRVIRTAAFVRRIRSFTSRTVGRITH</sequence>
<dbReference type="RefSeq" id="WP_052542153.1">
    <property type="nucleotide sequence ID" value="NZ_JACHBQ010000001.1"/>
</dbReference>
<protein>
    <recommendedName>
        <fullName evidence="1">TOD1/MUCI70 glycosyltransferase-like domain-containing protein</fullName>
    </recommendedName>
</protein>
<dbReference type="InterPro" id="IPR048354">
    <property type="entry name" value="TOD1_MUCI70_glycTrfase_dom"/>
</dbReference>
<dbReference type="Pfam" id="PF04765">
    <property type="entry name" value="TOD1_MUCI70"/>
    <property type="match status" value="1"/>
</dbReference>
<proteinExistence type="predicted"/>
<dbReference type="OrthoDB" id="9179784at2"/>
<name>A0A7W9E568_9MICO</name>
<evidence type="ECO:0000313" key="2">
    <source>
        <dbReference type="EMBL" id="MBB5642159.1"/>
    </source>
</evidence>
<evidence type="ECO:0000259" key="1">
    <source>
        <dbReference type="Pfam" id="PF04765"/>
    </source>
</evidence>
<comment type="caution">
    <text evidence="2">The sequence shown here is derived from an EMBL/GenBank/DDBJ whole genome shotgun (WGS) entry which is preliminary data.</text>
</comment>
<dbReference type="Proteomes" id="UP000561726">
    <property type="component" value="Unassembled WGS sequence"/>
</dbReference>